<feature type="region of interest" description="Disordered" evidence="1">
    <location>
        <begin position="1"/>
        <end position="20"/>
    </location>
</feature>
<keyword evidence="3" id="KW-1185">Reference proteome</keyword>
<dbReference type="AlphaFoldDB" id="A0A183DIR3"/>
<organism evidence="4">
    <name type="scientific">Gongylonema pulchrum</name>
    <dbReference type="NCBI Taxonomy" id="637853"/>
    <lineage>
        <taxon>Eukaryota</taxon>
        <taxon>Metazoa</taxon>
        <taxon>Ecdysozoa</taxon>
        <taxon>Nematoda</taxon>
        <taxon>Chromadorea</taxon>
        <taxon>Rhabditida</taxon>
        <taxon>Spirurina</taxon>
        <taxon>Spiruromorpha</taxon>
        <taxon>Spiruroidea</taxon>
        <taxon>Gongylonematidae</taxon>
        <taxon>Gongylonema</taxon>
    </lineage>
</organism>
<gene>
    <name evidence="2" type="ORF">GPUH_LOCUS8601</name>
</gene>
<evidence type="ECO:0000256" key="1">
    <source>
        <dbReference type="SAM" id="MobiDB-lite"/>
    </source>
</evidence>
<dbReference type="WBParaSite" id="GPUH_0000861401-mRNA-1">
    <property type="protein sequence ID" value="GPUH_0000861401-mRNA-1"/>
    <property type="gene ID" value="GPUH_0000861401"/>
</dbReference>
<feature type="region of interest" description="Disordered" evidence="1">
    <location>
        <begin position="30"/>
        <end position="85"/>
    </location>
</feature>
<feature type="compositionally biased region" description="Basic and acidic residues" evidence="1">
    <location>
        <begin position="30"/>
        <end position="41"/>
    </location>
</feature>
<sequence>MDDVFGAYSTDDESTKHSMSRCSIVPSLYKEKDEKDEEGSTGKRRAKKATDTSTSFKEKTTDKNSACKKEKRKEKVNGNDEEELSSIDHKKEVCILKIRIF</sequence>
<name>A0A183DIR3_9BILA</name>
<dbReference type="EMBL" id="UYRT01025519">
    <property type="protein sequence ID" value="VDK63783.1"/>
    <property type="molecule type" value="Genomic_DNA"/>
</dbReference>
<evidence type="ECO:0000313" key="4">
    <source>
        <dbReference type="WBParaSite" id="GPUH_0000861401-mRNA-1"/>
    </source>
</evidence>
<dbReference type="OrthoDB" id="6407164at2759"/>
<reference evidence="4" key="1">
    <citation type="submission" date="2016-06" db="UniProtKB">
        <authorList>
            <consortium name="WormBaseParasite"/>
        </authorList>
    </citation>
    <scope>IDENTIFICATION</scope>
</reference>
<reference evidence="2 3" key="2">
    <citation type="submission" date="2018-11" db="EMBL/GenBank/DDBJ databases">
        <authorList>
            <consortium name="Pathogen Informatics"/>
        </authorList>
    </citation>
    <scope>NUCLEOTIDE SEQUENCE [LARGE SCALE GENOMIC DNA]</scope>
</reference>
<evidence type="ECO:0000313" key="3">
    <source>
        <dbReference type="Proteomes" id="UP000271098"/>
    </source>
</evidence>
<feature type="compositionally biased region" description="Basic and acidic residues" evidence="1">
    <location>
        <begin position="56"/>
        <end position="78"/>
    </location>
</feature>
<dbReference type="Proteomes" id="UP000271098">
    <property type="component" value="Unassembled WGS sequence"/>
</dbReference>
<evidence type="ECO:0000313" key="2">
    <source>
        <dbReference type="EMBL" id="VDK63783.1"/>
    </source>
</evidence>
<protein>
    <submittedName>
        <fullName evidence="4">Protein CUSTOS</fullName>
    </submittedName>
</protein>
<proteinExistence type="predicted"/>
<accession>A0A183DIR3</accession>